<dbReference type="PROSITE" id="PS50088">
    <property type="entry name" value="ANK_REPEAT"/>
    <property type="match status" value="3"/>
</dbReference>
<feature type="transmembrane region" description="Helical" evidence="4">
    <location>
        <begin position="12"/>
        <end position="33"/>
    </location>
</feature>
<feature type="repeat" description="ANK" evidence="3">
    <location>
        <begin position="267"/>
        <end position="299"/>
    </location>
</feature>
<dbReference type="PANTHER" id="PTHR24134:SF9">
    <property type="entry name" value="ANKYRIN REPEAT AND SOCS BOX PROTEIN 8"/>
    <property type="match status" value="1"/>
</dbReference>
<evidence type="ECO:0000256" key="3">
    <source>
        <dbReference type="PROSITE-ProRule" id="PRU00023"/>
    </source>
</evidence>
<keyword evidence="1" id="KW-0677">Repeat</keyword>
<dbReference type="InterPro" id="IPR036770">
    <property type="entry name" value="Ankyrin_rpt-contain_sf"/>
</dbReference>
<evidence type="ECO:0000313" key="5">
    <source>
        <dbReference type="EMBL" id="CAB0029416.1"/>
    </source>
</evidence>
<name>A0A6H5HXE8_9HYME</name>
<organism evidence="5 6">
    <name type="scientific">Trichogramma brassicae</name>
    <dbReference type="NCBI Taxonomy" id="86971"/>
    <lineage>
        <taxon>Eukaryota</taxon>
        <taxon>Metazoa</taxon>
        <taxon>Ecdysozoa</taxon>
        <taxon>Arthropoda</taxon>
        <taxon>Hexapoda</taxon>
        <taxon>Insecta</taxon>
        <taxon>Pterygota</taxon>
        <taxon>Neoptera</taxon>
        <taxon>Endopterygota</taxon>
        <taxon>Hymenoptera</taxon>
        <taxon>Apocrita</taxon>
        <taxon>Proctotrupomorpha</taxon>
        <taxon>Chalcidoidea</taxon>
        <taxon>Trichogrammatidae</taxon>
        <taxon>Trichogramma</taxon>
    </lineage>
</organism>
<keyword evidence="4" id="KW-0812">Transmembrane</keyword>
<gene>
    <name evidence="5" type="ORF">TBRA_LOCUS1453</name>
</gene>
<keyword evidence="6" id="KW-1185">Reference proteome</keyword>
<dbReference type="Proteomes" id="UP000479190">
    <property type="component" value="Unassembled WGS sequence"/>
</dbReference>
<dbReference type="OrthoDB" id="496981at2759"/>
<reference evidence="5 6" key="1">
    <citation type="submission" date="2020-02" db="EMBL/GenBank/DDBJ databases">
        <authorList>
            <person name="Ferguson B K."/>
        </authorList>
    </citation>
    <scope>NUCLEOTIDE SEQUENCE [LARGE SCALE GENOMIC DNA]</scope>
</reference>
<protein>
    <submittedName>
        <fullName evidence="5">Uncharacterized protein</fullName>
    </submittedName>
</protein>
<evidence type="ECO:0000256" key="4">
    <source>
        <dbReference type="SAM" id="Phobius"/>
    </source>
</evidence>
<sequence length="393" mass="45363">MFPLALYRLLHTALSGNFIHYLIVIKIILLISLMEKFKPRRTTLIHHEVKNTKQIGRYWDQLFLDLFEIYDRFDVNYTDESGYTHFHAACQFGCDKVVEGFLEHGQDPNCIWPETGDSALHFAVISEEPFNYLVVEPLLRAGADPNSPNKEGLTPLHLIAKIPYLCETVKRFFQINDELNQLVQINARDKLGDTPLHVAAEYVKDKRIMEVLLRRGASPNLANDEGSTPLHIICKRNQHDVDEMAELFFKINDELNQLVQINARDKLGDTPLHVALKKSQEEVLEVLLRNGSDPNLANDEGSTPLHIICKRNQHDVDDMAELFFEINDELNQQVQVDVRDNLGRHPSMGRDELPTARRREFAESWRRSVELCISLFQSIRRVLQVLQRSSTYI</sequence>
<keyword evidence="4" id="KW-1133">Transmembrane helix</keyword>
<evidence type="ECO:0000256" key="2">
    <source>
        <dbReference type="ARBA" id="ARBA00023043"/>
    </source>
</evidence>
<evidence type="ECO:0000256" key="1">
    <source>
        <dbReference type="ARBA" id="ARBA00022737"/>
    </source>
</evidence>
<evidence type="ECO:0000313" key="6">
    <source>
        <dbReference type="Proteomes" id="UP000479190"/>
    </source>
</evidence>
<dbReference type="SUPFAM" id="SSF48403">
    <property type="entry name" value="Ankyrin repeat"/>
    <property type="match status" value="1"/>
</dbReference>
<dbReference type="InterPro" id="IPR002110">
    <property type="entry name" value="Ankyrin_rpt"/>
</dbReference>
<dbReference type="Pfam" id="PF12796">
    <property type="entry name" value="Ank_2"/>
    <property type="match status" value="2"/>
</dbReference>
<feature type="repeat" description="ANK" evidence="3">
    <location>
        <begin position="115"/>
        <end position="150"/>
    </location>
</feature>
<dbReference type="PROSITE" id="PS50297">
    <property type="entry name" value="ANK_REP_REGION"/>
    <property type="match status" value="3"/>
</dbReference>
<dbReference type="SMART" id="SM00248">
    <property type="entry name" value="ANK"/>
    <property type="match status" value="7"/>
</dbReference>
<proteinExistence type="predicted"/>
<accession>A0A6H5HXE8</accession>
<dbReference type="EMBL" id="CADCXV010000313">
    <property type="protein sequence ID" value="CAB0029416.1"/>
    <property type="molecule type" value="Genomic_DNA"/>
</dbReference>
<dbReference type="PANTHER" id="PTHR24134">
    <property type="entry name" value="ANKYRIN REPEAT-CONTAINING PROTEIN DDB_G0279043"/>
    <property type="match status" value="1"/>
</dbReference>
<dbReference type="AlphaFoldDB" id="A0A6H5HXE8"/>
<keyword evidence="2 3" id="KW-0040">ANK repeat</keyword>
<keyword evidence="4" id="KW-0472">Membrane</keyword>
<feature type="repeat" description="ANK" evidence="3">
    <location>
        <begin position="191"/>
        <end position="224"/>
    </location>
</feature>
<dbReference type="Gene3D" id="1.25.40.20">
    <property type="entry name" value="Ankyrin repeat-containing domain"/>
    <property type="match status" value="3"/>
</dbReference>